<dbReference type="PANTHER" id="PTHR19328">
    <property type="entry name" value="HEDGEHOG-INTERACTING PROTEIN"/>
    <property type="match status" value="1"/>
</dbReference>
<evidence type="ECO:0000259" key="3">
    <source>
        <dbReference type="Pfam" id="PF07995"/>
    </source>
</evidence>
<accession>A0A1I7MZD9</accession>
<evidence type="ECO:0000256" key="1">
    <source>
        <dbReference type="SAM" id="MobiDB-lite"/>
    </source>
</evidence>
<dbReference type="STRING" id="429728.SAMN05216456_0358"/>
<dbReference type="OrthoDB" id="9770043at2"/>
<dbReference type="InterPro" id="IPR011041">
    <property type="entry name" value="Quinoprot_gluc/sorb_DH_b-prop"/>
</dbReference>
<feature type="region of interest" description="Disordered" evidence="1">
    <location>
        <begin position="28"/>
        <end position="51"/>
    </location>
</feature>
<dbReference type="Pfam" id="PF07995">
    <property type="entry name" value="GSDH"/>
    <property type="match status" value="1"/>
</dbReference>
<evidence type="ECO:0000256" key="2">
    <source>
        <dbReference type="SAM" id="SignalP"/>
    </source>
</evidence>
<organism evidence="4 5">
    <name type="scientific">Devosia crocina</name>
    <dbReference type="NCBI Taxonomy" id="429728"/>
    <lineage>
        <taxon>Bacteria</taxon>
        <taxon>Pseudomonadati</taxon>
        <taxon>Pseudomonadota</taxon>
        <taxon>Alphaproteobacteria</taxon>
        <taxon>Hyphomicrobiales</taxon>
        <taxon>Devosiaceae</taxon>
        <taxon>Devosia</taxon>
    </lineage>
</organism>
<dbReference type="AlphaFoldDB" id="A0A1I7MZD9"/>
<dbReference type="InterPro" id="IPR012938">
    <property type="entry name" value="Glc/Sorbosone_DH"/>
</dbReference>
<reference evidence="4 5" key="1">
    <citation type="submission" date="2016-10" db="EMBL/GenBank/DDBJ databases">
        <authorList>
            <person name="de Groot N.N."/>
        </authorList>
    </citation>
    <scope>NUCLEOTIDE SEQUENCE [LARGE SCALE GENOMIC DNA]</scope>
    <source>
        <strain evidence="4 5">IPL20</strain>
    </source>
</reference>
<dbReference type="SUPFAM" id="SSF50952">
    <property type="entry name" value="Soluble quinoprotein glucose dehydrogenase"/>
    <property type="match status" value="1"/>
</dbReference>
<dbReference type="InterPro" id="IPR011042">
    <property type="entry name" value="6-blade_b-propeller_TolB-like"/>
</dbReference>
<feature type="signal peptide" evidence="2">
    <location>
        <begin position="1"/>
        <end position="24"/>
    </location>
</feature>
<gene>
    <name evidence="4" type="ORF">SAMN05216456_0358</name>
</gene>
<evidence type="ECO:0000313" key="4">
    <source>
        <dbReference type="EMBL" id="SFV27771.1"/>
    </source>
</evidence>
<evidence type="ECO:0000313" key="5">
    <source>
        <dbReference type="Proteomes" id="UP000199074"/>
    </source>
</evidence>
<dbReference type="Proteomes" id="UP000199074">
    <property type="component" value="Unassembled WGS sequence"/>
</dbReference>
<keyword evidence="5" id="KW-1185">Reference proteome</keyword>
<feature type="chain" id="PRO_5011757363" evidence="2">
    <location>
        <begin position="25"/>
        <end position="407"/>
    </location>
</feature>
<keyword evidence="2" id="KW-0732">Signal</keyword>
<name>A0A1I7MZD9_9HYPH</name>
<dbReference type="RefSeq" id="WP_092420106.1">
    <property type="nucleotide sequence ID" value="NZ_FPCK01000001.1"/>
</dbReference>
<proteinExistence type="predicted"/>
<protein>
    <submittedName>
        <fullName evidence="4">Glucose/arabinose dehydrogenase, beta-propeller fold</fullName>
    </submittedName>
</protein>
<dbReference type="Gene3D" id="2.120.10.30">
    <property type="entry name" value="TolB, C-terminal domain"/>
    <property type="match status" value="1"/>
</dbReference>
<dbReference type="PANTHER" id="PTHR19328:SF75">
    <property type="entry name" value="ALDOSE SUGAR DEHYDROGENASE YLII"/>
    <property type="match status" value="1"/>
</dbReference>
<dbReference type="EMBL" id="FPCK01000001">
    <property type="protein sequence ID" value="SFV27771.1"/>
    <property type="molecule type" value="Genomic_DNA"/>
</dbReference>
<feature type="domain" description="Glucose/Sorbosone dehydrogenase" evidence="3">
    <location>
        <begin position="69"/>
        <end position="394"/>
    </location>
</feature>
<sequence length="407" mass="43084">MTLTSRLLAGTMLSAVLMSAPALAQGEPVPTAAPNAPDQSPAFPEQKNAPQPETLAEVEQEVIAEGLPQLWAMEFLPDGRMLVTAKEGALHIVTPEGEASEPIAGVPEVDARGQGGLLDVALAADFESSNRIFMSFAEPREDGNGTAVAAATLVLDDSGGATLEDVEVIFRQQPSYDGDKHFGSRIVPTEDGHLYVTVGERSDQPVRTQAQELASGLGKIFRIDSEGNAAADNPFVDTEGALPEIWSLGHRNTQSATLDGQGRLWIVEHGAAGGDEVNLPEAGLNYGWPDVAYGVEYSGDQIGEGITANAETQQPVYYWDPVVAPSGMAYYEGTEFPGWEGAFLVGGLVTQDVVVLHIDNDLVAFEERVPVGARVRDVRVGPDGAVYAVTEDPEAGTSTIVRMTQAS</sequence>